<dbReference type="eggNOG" id="ENOG502T27N">
    <property type="taxonomic scope" value="Eukaryota"/>
</dbReference>
<dbReference type="AlphaFoldDB" id="Q4N8J9"/>
<dbReference type="InterPro" id="IPR013083">
    <property type="entry name" value="Znf_RING/FYVE/PHD"/>
</dbReference>
<dbReference type="SUPFAM" id="SSF57850">
    <property type="entry name" value="RING/U-box"/>
    <property type="match status" value="1"/>
</dbReference>
<proteinExistence type="predicted"/>
<name>Q4N8J9_THEPA</name>
<sequence length="88" mass="10336">MLCLFPLNDSLHGSKYPKTFNLDCGHKFHLLCLYETVQRRECRKVCGECWTDIDSDDQETILNKGKIEKKRIYKESKDIANKILKSIQ</sequence>
<dbReference type="KEGG" id="tpv:TP01_0472"/>
<comment type="caution">
    <text evidence="1">The sequence shown here is derived from an EMBL/GenBank/DDBJ whole genome shotgun (WGS) entry which is preliminary data.</text>
</comment>
<dbReference type="Gene3D" id="3.30.40.10">
    <property type="entry name" value="Zinc/RING finger domain, C3HC4 (zinc finger)"/>
    <property type="match status" value="1"/>
</dbReference>
<dbReference type="RefSeq" id="XP_765992.1">
    <property type="nucleotide sequence ID" value="XM_760899.1"/>
</dbReference>
<dbReference type="GeneID" id="3503373"/>
<reference evidence="1 2" key="1">
    <citation type="journal article" date="2005" name="Science">
        <title>Genome sequence of Theileria parva, a bovine pathogen that transforms lymphocytes.</title>
        <authorList>
            <person name="Gardner M.J."/>
            <person name="Bishop R."/>
            <person name="Shah T."/>
            <person name="de Villiers E.P."/>
            <person name="Carlton J.M."/>
            <person name="Hall N."/>
            <person name="Ren Q."/>
            <person name="Paulsen I.T."/>
            <person name="Pain A."/>
            <person name="Berriman M."/>
            <person name="Wilson R.J.M."/>
            <person name="Sato S."/>
            <person name="Ralph S.A."/>
            <person name="Mann D.J."/>
            <person name="Xiong Z."/>
            <person name="Shallom S.J."/>
            <person name="Weidman J."/>
            <person name="Jiang L."/>
            <person name="Lynn J."/>
            <person name="Weaver B."/>
            <person name="Shoaibi A."/>
            <person name="Domingo A.R."/>
            <person name="Wasawo D."/>
            <person name="Crabtree J."/>
            <person name="Wortman J.R."/>
            <person name="Haas B."/>
            <person name="Angiuoli S.V."/>
            <person name="Creasy T.H."/>
            <person name="Lu C."/>
            <person name="Suh B."/>
            <person name="Silva J.C."/>
            <person name="Utterback T.R."/>
            <person name="Feldblyum T.V."/>
            <person name="Pertea M."/>
            <person name="Allen J."/>
            <person name="Nierman W.C."/>
            <person name="Taracha E.L.N."/>
            <person name="Salzberg S.L."/>
            <person name="White O.R."/>
            <person name="Fitzhugh H.A."/>
            <person name="Morzaria S."/>
            <person name="Venter J.C."/>
            <person name="Fraser C.M."/>
            <person name="Nene V."/>
        </authorList>
    </citation>
    <scope>NUCLEOTIDE SEQUENCE [LARGE SCALE GENOMIC DNA]</scope>
    <source>
        <strain evidence="1 2">Muguga</strain>
    </source>
</reference>
<keyword evidence="2" id="KW-1185">Reference proteome</keyword>
<evidence type="ECO:0000313" key="2">
    <source>
        <dbReference type="Proteomes" id="UP000001949"/>
    </source>
</evidence>
<evidence type="ECO:0000313" key="1">
    <source>
        <dbReference type="EMBL" id="EAN33709.1"/>
    </source>
</evidence>
<dbReference type="Proteomes" id="UP000001949">
    <property type="component" value="Unassembled WGS sequence"/>
</dbReference>
<accession>Q4N8J9</accession>
<dbReference type="VEuPathDB" id="PiroplasmaDB:TpMuguga_01g00472"/>
<dbReference type="EMBL" id="AAGK01000001">
    <property type="protein sequence ID" value="EAN33709.1"/>
    <property type="molecule type" value="Genomic_DNA"/>
</dbReference>
<dbReference type="InParanoid" id="Q4N8J9"/>
<protein>
    <submittedName>
        <fullName evidence="1">Uncharacterized protein</fullName>
    </submittedName>
</protein>
<gene>
    <name evidence="1" type="ordered locus">TP01_0472</name>
</gene>
<organism evidence="1 2">
    <name type="scientific">Theileria parva</name>
    <name type="common">East coast fever infection agent</name>
    <dbReference type="NCBI Taxonomy" id="5875"/>
    <lineage>
        <taxon>Eukaryota</taxon>
        <taxon>Sar</taxon>
        <taxon>Alveolata</taxon>
        <taxon>Apicomplexa</taxon>
        <taxon>Aconoidasida</taxon>
        <taxon>Piroplasmida</taxon>
        <taxon>Theileriidae</taxon>
        <taxon>Theileria</taxon>
    </lineage>
</organism>